<protein>
    <submittedName>
        <fullName evidence="1">Uncharacterized protein</fullName>
    </submittedName>
</protein>
<organism evidence="1 2">
    <name type="scientific">Armillaria solidipes</name>
    <dbReference type="NCBI Taxonomy" id="1076256"/>
    <lineage>
        <taxon>Eukaryota</taxon>
        <taxon>Fungi</taxon>
        <taxon>Dikarya</taxon>
        <taxon>Basidiomycota</taxon>
        <taxon>Agaricomycotina</taxon>
        <taxon>Agaricomycetes</taxon>
        <taxon>Agaricomycetidae</taxon>
        <taxon>Agaricales</taxon>
        <taxon>Marasmiineae</taxon>
        <taxon>Physalacriaceae</taxon>
        <taxon>Armillaria</taxon>
    </lineage>
</organism>
<dbReference type="EMBL" id="KZ293477">
    <property type="protein sequence ID" value="PBK61294.1"/>
    <property type="molecule type" value="Genomic_DNA"/>
</dbReference>
<dbReference type="Proteomes" id="UP000218334">
    <property type="component" value="Unassembled WGS sequence"/>
</dbReference>
<accession>A0A2H3AX47</accession>
<evidence type="ECO:0000313" key="2">
    <source>
        <dbReference type="Proteomes" id="UP000218334"/>
    </source>
</evidence>
<proteinExistence type="predicted"/>
<gene>
    <name evidence="1" type="ORF">ARMSODRAFT_668049</name>
</gene>
<reference evidence="2" key="1">
    <citation type="journal article" date="2017" name="Nat. Ecol. Evol.">
        <title>Genome expansion and lineage-specific genetic innovations in the forest pathogenic fungi Armillaria.</title>
        <authorList>
            <person name="Sipos G."/>
            <person name="Prasanna A.N."/>
            <person name="Walter M.C."/>
            <person name="O'Connor E."/>
            <person name="Balint B."/>
            <person name="Krizsan K."/>
            <person name="Kiss B."/>
            <person name="Hess J."/>
            <person name="Varga T."/>
            <person name="Slot J."/>
            <person name="Riley R."/>
            <person name="Boka B."/>
            <person name="Rigling D."/>
            <person name="Barry K."/>
            <person name="Lee J."/>
            <person name="Mihaltcheva S."/>
            <person name="LaButti K."/>
            <person name="Lipzen A."/>
            <person name="Waldron R."/>
            <person name="Moloney N.M."/>
            <person name="Sperisen C."/>
            <person name="Kredics L."/>
            <person name="Vagvoelgyi C."/>
            <person name="Patrignani A."/>
            <person name="Fitzpatrick D."/>
            <person name="Nagy I."/>
            <person name="Doyle S."/>
            <person name="Anderson J.B."/>
            <person name="Grigoriev I.V."/>
            <person name="Gueldener U."/>
            <person name="Muensterkoetter M."/>
            <person name="Nagy L.G."/>
        </authorList>
    </citation>
    <scope>NUCLEOTIDE SEQUENCE [LARGE SCALE GENOMIC DNA]</scope>
    <source>
        <strain evidence="2">28-4</strain>
    </source>
</reference>
<name>A0A2H3AX47_9AGAR</name>
<sequence>MPEVSTLLGAGTEHALPEPLGMGTLVYGFRARSNRWRTGYHARGSRSTDARVYSKSELRRNVMHLVRALLLPQSLPQKRITASWEQGKAGVVLTCAWMMGSTPSAEISSSRSHFPRPCVGPRPILLAASWRDDPGIPRNTFVQSEIESVRP</sequence>
<dbReference type="AlphaFoldDB" id="A0A2H3AX47"/>
<evidence type="ECO:0000313" key="1">
    <source>
        <dbReference type="EMBL" id="PBK61294.1"/>
    </source>
</evidence>
<keyword evidence="2" id="KW-1185">Reference proteome</keyword>